<sequence>MGRKSSKREYRSYICRKLGITLAFLYYNLREENNMLRVSNVKLGIDKDISLLKDVVLKKLKIKEKNLVKYSIYKESIDARKKGKMEFVYSVDVEVKDENKILNSKIKDVTKIKEIRYINVPVGDKKLKNNPLVIGSGPAGLFAGLLLAQMGYEPIILERGLDVDSRTKDISDFWTTRKLKNNSNVQFGEGGAGTFSDGKLTTRIKDIRCRKVLEELVQFGAPDEILYSHKPHVGTDILKNVVKNIRNEIISLGGQVRFNSKVTDIVVSNDSIQSVIINDTEKIDTDTIILAVGHSARDTYEMLYSRGIKIVQKPFAIGARVEHPQDLINKAQYKDFYNHPRLGAADYRLIEHVSNGRTAYTFCMCPGGSVIASASNDFEIVTNGMSEHARDKINANSAFLVNVTPEDFKSDNPLAGVHFQQKYEKLAFELGGKNYNAPVQLVGDFINNKTSLNLGSVEPSYRPGYTLTNLSECLPSFVTETMREAFISLDKKLNGFAMYDAVLTGVETRSSSPIRIVRDENTLESVSIKNLYPCGEGAGYAGGIVTAAVDGIKCAEKIIQKYTNNTKI</sequence>
<dbReference type="InterPro" id="IPR028348">
    <property type="entry name" value="FAD-binding_protein"/>
</dbReference>
<name>A0A0H3N6F4_CLODC</name>
<dbReference type="EMBL" id="FN538970">
    <property type="protein sequence ID" value="CBA66290.1"/>
    <property type="molecule type" value="Genomic_DNA"/>
</dbReference>
<dbReference type="Proteomes" id="UP000002068">
    <property type="component" value="Chromosome"/>
</dbReference>
<dbReference type="PIRSF" id="PIRSF038984">
    <property type="entry name" value="FAD_binding_protein"/>
    <property type="match status" value="1"/>
</dbReference>
<dbReference type="Gene3D" id="3.50.50.60">
    <property type="entry name" value="FAD/NAD(P)-binding domain"/>
    <property type="match status" value="2"/>
</dbReference>
<reference evidence="2 3" key="1">
    <citation type="journal article" date="2009" name="Genome Biol.">
        <title>Comparative genome and phenotypic analysis of Clostridium difficile 027 strains provides insight into the evolution of a hypervirulent bacterium.</title>
        <authorList>
            <person name="Stabler R.A."/>
            <person name="He M."/>
            <person name="Dawson L."/>
            <person name="Martin M."/>
            <person name="Valiente E."/>
            <person name="Corton C."/>
            <person name="Lawley T.D."/>
            <person name="Sebaihia M."/>
            <person name="Quail M.A."/>
            <person name="Rose G."/>
            <person name="Gerding D.N."/>
            <person name="Gibert M."/>
            <person name="Popoff M.R."/>
            <person name="Parkhill J."/>
            <person name="Dougan G."/>
            <person name="Wren B.W."/>
        </authorList>
    </citation>
    <scope>NUCLEOTIDE SEQUENCE [LARGE SCALE GENOMIC DNA]</scope>
    <source>
        <strain evidence="2 3">CD196</strain>
    </source>
</reference>
<feature type="domain" description="FAD-dependent protein C-terminal" evidence="1">
    <location>
        <begin position="314"/>
        <end position="510"/>
    </location>
</feature>
<dbReference type="Pfam" id="PF21688">
    <property type="entry name" value="FAD-depend_C"/>
    <property type="match status" value="1"/>
</dbReference>
<dbReference type="InterPro" id="IPR036188">
    <property type="entry name" value="FAD/NAD-bd_sf"/>
</dbReference>
<accession>A0A0H3N6F4</accession>
<evidence type="ECO:0000313" key="2">
    <source>
        <dbReference type="EMBL" id="CBA66290.1"/>
    </source>
</evidence>
<organism evidence="2 3">
    <name type="scientific">Clostridioides difficile (strain CD196)</name>
    <name type="common">Peptoclostridium difficile</name>
    <dbReference type="NCBI Taxonomy" id="645462"/>
    <lineage>
        <taxon>Bacteria</taxon>
        <taxon>Bacillati</taxon>
        <taxon>Bacillota</taxon>
        <taxon>Clostridia</taxon>
        <taxon>Peptostreptococcales</taxon>
        <taxon>Peptostreptococcaceae</taxon>
        <taxon>Clostridioides</taxon>
    </lineage>
</organism>
<dbReference type="Gene3D" id="3.30.70.2700">
    <property type="match status" value="1"/>
</dbReference>
<dbReference type="KEGG" id="cdc:CD196_3102"/>
<dbReference type="InterPro" id="IPR049516">
    <property type="entry name" value="FAD-depend_C"/>
</dbReference>
<evidence type="ECO:0000259" key="1">
    <source>
        <dbReference type="Pfam" id="PF21688"/>
    </source>
</evidence>
<protein>
    <recommendedName>
        <fullName evidence="1">FAD-dependent protein C-terminal domain-containing protein</fullName>
    </recommendedName>
</protein>
<dbReference type="PANTHER" id="PTHR42842">
    <property type="entry name" value="FAD/NAD(P)-BINDING OXIDOREDUCTASE"/>
    <property type="match status" value="1"/>
</dbReference>
<gene>
    <name evidence="2" type="ordered locus">CD196_3102</name>
</gene>
<dbReference type="SUPFAM" id="SSF51905">
    <property type="entry name" value="FAD/NAD(P)-binding domain"/>
    <property type="match status" value="1"/>
</dbReference>
<evidence type="ECO:0000313" key="3">
    <source>
        <dbReference type="Proteomes" id="UP000002068"/>
    </source>
</evidence>
<proteinExistence type="predicted"/>
<dbReference type="AlphaFoldDB" id="A0A0H3N6F4"/>
<dbReference type="HOGENOM" id="CLU_028644_3_0_9"/>
<dbReference type="PANTHER" id="PTHR42842:SF3">
    <property type="entry name" value="FAD_NAD(P)-BINDING OXIDOREDUCTASE FAMILY PROTEIN"/>
    <property type="match status" value="1"/>
</dbReference>